<reference evidence="1 2" key="1">
    <citation type="submission" date="2022-04" db="EMBL/GenBank/DDBJ databases">
        <title>Positive selection, recombination, and allopatry shape intraspecific diversity of widespread and dominant cyanobacteria.</title>
        <authorList>
            <person name="Wei J."/>
            <person name="Shu W."/>
            <person name="Hu C."/>
        </authorList>
    </citation>
    <scope>NUCLEOTIDE SEQUENCE [LARGE SCALE GENOMIC DNA]</scope>
    <source>
        <strain evidence="1 2">GB2-A5</strain>
    </source>
</reference>
<dbReference type="Proteomes" id="UP001442494">
    <property type="component" value="Unassembled WGS sequence"/>
</dbReference>
<accession>A0ABV0JPK3</accession>
<protein>
    <submittedName>
        <fullName evidence="1">Uncharacterized protein</fullName>
    </submittedName>
</protein>
<keyword evidence="2" id="KW-1185">Reference proteome</keyword>
<dbReference type="EMBL" id="JAMPKK010000022">
    <property type="protein sequence ID" value="MEP0865175.1"/>
    <property type="molecule type" value="Genomic_DNA"/>
</dbReference>
<comment type="caution">
    <text evidence="1">The sequence shown here is derived from an EMBL/GenBank/DDBJ whole genome shotgun (WGS) entry which is preliminary data.</text>
</comment>
<evidence type="ECO:0000313" key="1">
    <source>
        <dbReference type="EMBL" id="MEP0865175.1"/>
    </source>
</evidence>
<gene>
    <name evidence="1" type="ORF">NDI37_11930</name>
</gene>
<name>A0ABV0JPK3_9CYAN</name>
<evidence type="ECO:0000313" key="2">
    <source>
        <dbReference type="Proteomes" id="UP001442494"/>
    </source>
</evidence>
<organism evidence="1 2">
    <name type="scientific">Funiculus sociatus GB2-A5</name>
    <dbReference type="NCBI Taxonomy" id="2933946"/>
    <lineage>
        <taxon>Bacteria</taxon>
        <taxon>Bacillati</taxon>
        <taxon>Cyanobacteriota</taxon>
        <taxon>Cyanophyceae</taxon>
        <taxon>Coleofasciculales</taxon>
        <taxon>Coleofasciculaceae</taxon>
        <taxon>Funiculus</taxon>
    </lineage>
</organism>
<sequence>MNGSIIRQFVFKNKLISFIQGFPNLQFPLMQSTNNQFTEEVLTDLNALIDEIENNPSLSSWAIRLTLKSIRDKAKKMKLETMPKDAKLAISC</sequence>
<proteinExistence type="predicted"/>
<dbReference type="RefSeq" id="WP_199313304.1">
    <property type="nucleotide sequence ID" value="NZ_JAMPKK010000022.1"/>
</dbReference>